<dbReference type="EMBL" id="CP059833">
    <property type="protein sequence ID" value="QMV84153.1"/>
    <property type="molecule type" value="Genomic_DNA"/>
</dbReference>
<accession>A0A7G5FC12</accession>
<gene>
    <name evidence="1" type="ORF">HW450_07125</name>
</gene>
<name>A0A7G5FC12_9CORY</name>
<protein>
    <submittedName>
        <fullName evidence="1">DUF5318 family protein</fullName>
    </submittedName>
</protein>
<evidence type="ECO:0000313" key="1">
    <source>
        <dbReference type="EMBL" id="QMV84153.1"/>
    </source>
</evidence>
<keyword evidence="2" id="KW-1185">Reference proteome</keyword>
<dbReference type="Proteomes" id="UP000515570">
    <property type="component" value="Chromosome"/>
</dbReference>
<dbReference type="AlphaFoldDB" id="A0A7G5FC12"/>
<dbReference type="InterPro" id="IPR035169">
    <property type="entry name" value="DUF5318"/>
</dbReference>
<reference evidence="1 2" key="1">
    <citation type="submission" date="2020-07" db="EMBL/GenBank/DDBJ databases">
        <title>non toxigenic Corynebacterium sp. nov from a clinical source.</title>
        <authorList>
            <person name="Bernier A.-M."/>
            <person name="Bernard K."/>
        </authorList>
    </citation>
    <scope>NUCLEOTIDE SEQUENCE [LARGE SCALE GENOMIC DNA]</scope>
    <source>
        <strain evidence="2">NML 93-0612</strain>
    </source>
</reference>
<dbReference type="Pfam" id="PF17249">
    <property type="entry name" value="DUF5318"/>
    <property type="match status" value="1"/>
</dbReference>
<evidence type="ECO:0000313" key="2">
    <source>
        <dbReference type="Proteomes" id="UP000515570"/>
    </source>
</evidence>
<dbReference type="RefSeq" id="WP_182384963.1">
    <property type="nucleotide sequence ID" value="NZ_CP059833.1"/>
</dbReference>
<organism evidence="1 2">
    <name type="scientific">Corynebacterium hindlerae</name>
    <dbReference type="NCBI Taxonomy" id="699041"/>
    <lineage>
        <taxon>Bacteria</taxon>
        <taxon>Bacillati</taxon>
        <taxon>Actinomycetota</taxon>
        <taxon>Actinomycetes</taxon>
        <taxon>Mycobacteriales</taxon>
        <taxon>Corynebacteriaceae</taxon>
        <taxon>Corynebacterium</taxon>
    </lineage>
</organism>
<proteinExistence type="predicted"/>
<sequence>MVVFSAVVSHQLPRKRVLRQWRAGLKRKEELCDADFLLVTAAKFHGQPAQTPCPVCESENLRVVLWIFGEHLGKMAGTARDLSEIERIALTHKPFTVHTVEVCPDCRWNHLLQTATAAA</sequence>